<organism evidence="4 5">
    <name type="scientific">Changuinola virus</name>
    <dbReference type="NCBI Taxonomy" id="40052"/>
    <lineage>
        <taxon>Viruses</taxon>
        <taxon>Riboviria</taxon>
        <taxon>Orthornavirae</taxon>
        <taxon>Duplornaviricota</taxon>
        <taxon>Resentoviricetes</taxon>
        <taxon>Reovirales</taxon>
        <taxon>Sedoreoviridae</taxon>
        <taxon>Orbivirus</taxon>
        <taxon>Orbivirus changuinolaense</taxon>
    </lineage>
</organism>
<evidence type="ECO:0000313" key="5">
    <source>
        <dbReference type="Proteomes" id="UP000167951"/>
    </source>
</evidence>
<evidence type="ECO:0000313" key="4">
    <source>
        <dbReference type="EMBL" id="AFX73373.1"/>
    </source>
</evidence>
<evidence type="ECO:0000256" key="3">
    <source>
        <dbReference type="SAM" id="MobiDB-lite"/>
    </source>
</evidence>
<feature type="compositionally biased region" description="Basic and acidic residues" evidence="3">
    <location>
        <begin position="33"/>
        <end position="77"/>
    </location>
</feature>
<feature type="compositionally biased region" description="Basic and acidic residues" evidence="3">
    <location>
        <begin position="85"/>
        <end position="102"/>
    </location>
</feature>
<dbReference type="Proteomes" id="UP000167951">
    <property type="component" value="Genome"/>
</dbReference>
<dbReference type="InterPro" id="IPR001399">
    <property type="entry name" value="Orbi_VP6"/>
</dbReference>
<reference evidence="4 5" key="1">
    <citation type="submission" date="2012-02" db="EMBL/GenBank/DDBJ databases">
        <title>The genome sequences of Lebombo, Orungo and Changuinola viruses (genus Orbivirus, family Reoviridae).</title>
        <authorList>
            <person name="Attoui H."/>
            <person name="Mohd Jaafar F."/>
            <person name="Mertens P.P.C."/>
            <person name="Belhouchet M."/>
        </authorList>
    </citation>
    <scope>NUCLEOTIDE SEQUENCE [LARGE SCALE GENOMIC DNA]</scope>
    <source>
        <strain evidence="4">Xaraira</strain>
    </source>
</reference>
<accession>W5QLY9</accession>
<evidence type="ECO:0000256" key="1">
    <source>
        <dbReference type="ARBA" id="ARBA00004328"/>
    </source>
</evidence>
<protein>
    <submittedName>
        <fullName evidence="4">VP6</fullName>
    </submittedName>
</protein>
<keyword evidence="2" id="KW-0946">Virion</keyword>
<dbReference type="Pfam" id="PF01516">
    <property type="entry name" value="Orbi_VP6"/>
    <property type="match status" value="2"/>
</dbReference>
<dbReference type="EMBL" id="JQ610663">
    <property type="protein sequence ID" value="AFX73373.1"/>
    <property type="molecule type" value="Genomic_RNA"/>
</dbReference>
<sequence>MSIAVLLVPGDLIEKIKPELVERQIQVDLVDWRSKGNKEDAAENTSTKKEPDGIGLGEKADGNQKTETSDKKGKDQDGEGSNTEAKTDVPREDPGGGGEARKGPGSTGGKDGQNAPGTTGDGGGRLVVMAEGIARKIKQKYGTDLGVHPEEGTILYLEKHVQNELGFDKELAAQQQEVYKVLQKKKRDKSVIIERVISMKKLIDLVGGQDVQEKPIAARQSGVRLVSNNIKQVPKATAYFTAPTGDIHWKEVAREAAKNGNIMAYHSEGDDIAKDLVHLIDHL</sequence>
<dbReference type="GO" id="GO:0005198">
    <property type="term" value="F:structural molecule activity"/>
    <property type="evidence" value="ECO:0007669"/>
    <property type="project" value="InterPro"/>
</dbReference>
<name>W5QLY9_9REOV</name>
<dbReference type="GO" id="GO:0019028">
    <property type="term" value="C:viral capsid"/>
    <property type="evidence" value="ECO:0007669"/>
    <property type="project" value="InterPro"/>
</dbReference>
<feature type="region of interest" description="Disordered" evidence="3">
    <location>
        <begin position="33"/>
        <end position="125"/>
    </location>
</feature>
<evidence type="ECO:0000256" key="2">
    <source>
        <dbReference type="ARBA" id="ARBA00022844"/>
    </source>
</evidence>
<proteinExistence type="predicted"/>
<comment type="subcellular location">
    <subcellularLocation>
        <location evidence="1">Virion</location>
    </subcellularLocation>
</comment>